<evidence type="ECO:0000256" key="2">
    <source>
        <dbReference type="ARBA" id="ARBA00011900"/>
    </source>
</evidence>
<dbReference type="PANTHER" id="PTHR33841">
    <property type="entry name" value="DNA METHYLTRANSFERASE YEEA-RELATED"/>
    <property type="match status" value="1"/>
</dbReference>
<evidence type="ECO:0000256" key="6">
    <source>
        <dbReference type="ARBA" id="ARBA00047942"/>
    </source>
</evidence>
<accession>A0A1I0U3Q5</accession>
<feature type="domain" description="DNA methylase adenine-specific" evidence="7">
    <location>
        <begin position="75"/>
        <end position="134"/>
    </location>
</feature>
<dbReference type="Gene3D" id="3.40.50.150">
    <property type="entry name" value="Vaccinia Virus protein VP39"/>
    <property type="match status" value="1"/>
</dbReference>
<keyword evidence="5" id="KW-0949">S-adenosyl-L-methionine</keyword>
<evidence type="ECO:0000256" key="1">
    <source>
        <dbReference type="ARBA" id="ARBA00006594"/>
    </source>
</evidence>
<proteinExistence type="inferred from homology"/>
<protein>
    <recommendedName>
        <fullName evidence="2">site-specific DNA-methyltransferase (adenine-specific)</fullName>
        <ecNumber evidence="2">2.1.1.72</ecNumber>
    </recommendedName>
</protein>
<dbReference type="InterPro" id="IPR050953">
    <property type="entry name" value="N4_N6_ade-DNA_methylase"/>
</dbReference>
<sequence>MLVDVVRSGLPPDMERAAAWFGIEHDNADWSTVEAALCPLTKTSNLADLLPYLLDTYGRTTRLDVMRDTSRAGSRAKRKKVGSFYTPQDVADFMVQSIASGSNDSEADTEWWLDPAVGSGVFLVAALRRHLANTNTDGVKFATKRLSGFDISPQACDFTAFAILGKISAALQAPLDVWMEIRGHLIALDATGSERERDGRSLREMLPELRGPMRLICNPPYASSGSSEALMADGRSTGTLYLPFVEMSWRLASEPRDAACLVVPLALGANRSADHRRCRIGMAAAGGEWTLLFFDRQPHALFGEEAKTRATIAIRRPGSVSTMIRTSRMLKWTSRQRPNIFTEERTVGLDDIPIGRLVPKLGGAGEVALYRALQSHMLPAGVRPQPTKASAAEIVGNALTPDVFVAGTAYNFLNIFRNYPDQLSWRGTLSASGIHRLPCGDMEEADAVLAILASRITFWLWHVECDGFHVPAWFLSELPLLNVRMNNSVKMKLASLGREIWDGLQKDVICSSNRDRLTFAFRPTLISALRDEVDALLVNEIGAEFAACEMLRHFENQVVSIDGTVRLSRPNKENGIQL</sequence>
<dbReference type="GO" id="GO:0003677">
    <property type="term" value="F:DNA binding"/>
    <property type="evidence" value="ECO:0007669"/>
    <property type="project" value="InterPro"/>
</dbReference>
<dbReference type="Pfam" id="PF02384">
    <property type="entry name" value="N6_Mtase"/>
    <property type="match status" value="1"/>
</dbReference>
<evidence type="ECO:0000256" key="4">
    <source>
        <dbReference type="ARBA" id="ARBA00022679"/>
    </source>
</evidence>
<dbReference type="AlphaFoldDB" id="A0A1I0U3Q5"/>
<evidence type="ECO:0000313" key="8">
    <source>
        <dbReference type="EMBL" id="SFA58648.1"/>
    </source>
</evidence>
<keyword evidence="4" id="KW-0808">Transferase</keyword>
<evidence type="ECO:0000313" key="9">
    <source>
        <dbReference type="Proteomes" id="UP000182312"/>
    </source>
</evidence>
<dbReference type="InterPro" id="IPR003356">
    <property type="entry name" value="DNA_methylase_A-5"/>
</dbReference>
<dbReference type="RefSeq" id="WP_139221720.1">
    <property type="nucleotide sequence ID" value="NZ_FOJO01000021.1"/>
</dbReference>
<dbReference type="InterPro" id="IPR029063">
    <property type="entry name" value="SAM-dependent_MTases_sf"/>
</dbReference>
<dbReference type="PRINTS" id="PR00507">
    <property type="entry name" value="N12N6MTFRASE"/>
</dbReference>
<comment type="catalytic activity">
    <reaction evidence="6">
        <text>a 2'-deoxyadenosine in DNA + S-adenosyl-L-methionine = an N(6)-methyl-2'-deoxyadenosine in DNA + S-adenosyl-L-homocysteine + H(+)</text>
        <dbReference type="Rhea" id="RHEA:15197"/>
        <dbReference type="Rhea" id="RHEA-COMP:12418"/>
        <dbReference type="Rhea" id="RHEA-COMP:12419"/>
        <dbReference type="ChEBI" id="CHEBI:15378"/>
        <dbReference type="ChEBI" id="CHEBI:57856"/>
        <dbReference type="ChEBI" id="CHEBI:59789"/>
        <dbReference type="ChEBI" id="CHEBI:90615"/>
        <dbReference type="ChEBI" id="CHEBI:90616"/>
        <dbReference type="EC" id="2.1.1.72"/>
    </reaction>
</comment>
<dbReference type="GO" id="GO:0009007">
    <property type="term" value="F:site-specific DNA-methyltransferase (adenine-specific) activity"/>
    <property type="evidence" value="ECO:0007669"/>
    <property type="project" value="UniProtKB-EC"/>
</dbReference>
<dbReference type="GO" id="GO:0008170">
    <property type="term" value="F:N-methyltransferase activity"/>
    <property type="evidence" value="ECO:0007669"/>
    <property type="project" value="InterPro"/>
</dbReference>
<dbReference type="PANTHER" id="PTHR33841:SF5">
    <property type="entry name" value="DNA METHYLASE (MODIFICATION METHYLASE) (METHYLTRANSFERASE)-RELATED"/>
    <property type="match status" value="1"/>
</dbReference>
<evidence type="ECO:0000256" key="3">
    <source>
        <dbReference type="ARBA" id="ARBA00022603"/>
    </source>
</evidence>
<dbReference type="EC" id="2.1.1.72" evidence="2"/>
<organism evidence="8 9">
    <name type="scientific">Paracoccus halophilus</name>
    <dbReference type="NCBI Taxonomy" id="376733"/>
    <lineage>
        <taxon>Bacteria</taxon>
        <taxon>Pseudomonadati</taxon>
        <taxon>Pseudomonadota</taxon>
        <taxon>Alphaproteobacteria</taxon>
        <taxon>Rhodobacterales</taxon>
        <taxon>Paracoccaceae</taxon>
        <taxon>Paracoccus</taxon>
    </lineage>
</organism>
<keyword evidence="3 8" id="KW-0489">Methyltransferase</keyword>
<dbReference type="EMBL" id="FOJO01000021">
    <property type="protein sequence ID" value="SFA58648.1"/>
    <property type="molecule type" value="Genomic_DNA"/>
</dbReference>
<gene>
    <name evidence="8" type="ORF">SAMN04487972_12150</name>
</gene>
<reference evidence="8 9" key="1">
    <citation type="submission" date="2016-10" db="EMBL/GenBank/DDBJ databases">
        <authorList>
            <person name="de Groot N.N."/>
        </authorList>
    </citation>
    <scope>NUCLEOTIDE SEQUENCE [LARGE SCALE GENOMIC DNA]</scope>
    <source>
        <strain evidence="8 9">CGMCC 1.6117</strain>
    </source>
</reference>
<comment type="similarity">
    <text evidence="1">Belongs to the N(4)/N(6)-methyltransferase family.</text>
</comment>
<evidence type="ECO:0000259" key="7">
    <source>
        <dbReference type="Pfam" id="PF02384"/>
    </source>
</evidence>
<dbReference type="Proteomes" id="UP000182312">
    <property type="component" value="Unassembled WGS sequence"/>
</dbReference>
<evidence type="ECO:0000256" key="5">
    <source>
        <dbReference type="ARBA" id="ARBA00022691"/>
    </source>
</evidence>
<name>A0A1I0U3Q5_9RHOB</name>
<dbReference type="SUPFAM" id="SSF53335">
    <property type="entry name" value="S-adenosyl-L-methionine-dependent methyltransferases"/>
    <property type="match status" value="1"/>
</dbReference>
<dbReference type="GO" id="GO:0032259">
    <property type="term" value="P:methylation"/>
    <property type="evidence" value="ECO:0007669"/>
    <property type="project" value="UniProtKB-KW"/>
</dbReference>
<dbReference type="OrthoDB" id="9806213at2"/>